<dbReference type="RefSeq" id="WP_209467648.1">
    <property type="nucleotide sequence ID" value="NZ_JAGGLG010000030.1"/>
</dbReference>
<dbReference type="InterPro" id="IPR002934">
    <property type="entry name" value="Polymerase_NTP_transf_dom"/>
</dbReference>
<dbReference type="CDD" id="cd05403">
    <property type="entry name" value="NT_KNTase_like"/>
    <property type="match status" value="1"/>
</dbReference>
<comment type="caution">
    <text evidence="4">The sequence shown here is derived from an EMBL/GenBank/DDBJ whole genome shotgun (WGS) entry which is preliminary data.</text>
</comment>
<evidence type="ECO:0000256" key="1">
    <source>
        <dbReference type="ARBA" id="ARBA00022679"/>
    </source>
</evidence>
<dbReference type="Proteomes" id="UP001519289">
    <property type="component" value="Unassembled WGS sequence"/>
</dbReference>
<proteinExistence type="predicted"/>
<accession>A0ABS4JVJ0</accession>
<dbReference type="SUPFAM" id="SSF81301">
    <property type="entry name" value="Nucleotidyltransferase"/>
    <property type="match status" value="1"/>
</dbReference>
<evidence type="ECO:0000313" key="5">
    <source>
        <dbReference type="Proteomes" id="UP001519289"/>
    </source>
</evidence>
<evidence type="ECO:0000259" key="3">
    <source>
        <dbReference type="Pfam" id="PF13427"/>
    </source>
</evidence>
<reference evidence="4 5" key="1">
    <citation type="submission" date="2021-03" db="EMBL/GenBank/DDBJ databases">
        <title>Genomic Encyclopedia of Type Strains, Phase IV (KMG-IV): sequencing the most valuable type-strain genomes for metagenomic binning, comparative biology and taxonomic classification.</title>
        <authorList>
            <person name="Goeker M."/>
        </authorList>
    </citation>
    <scope>NUCLEOTIDE SEQUENCE [LARGE SCALE GENOMIC DNA]</scope>
    <source>
        <strain evidence="4 5">DSM 27138</strain>
    </source>
</reference>
<gene>
    <name evidence="4" type="ORF">J2Z79_002983</name>
</gene>
<dbReference type="InterPro" id="IPR025184">
    <property type="entry name" value="AadA_C"/>
</dbReference>
<dbReference type="Pfam" id="PF01909">
    <property type="entry name" value="NTP_transf_2"/>
    <property type="match status" value="1"/>
</dbReference>
<evidence type="ECO:0008006" key="6">
    <source>
        <dbReference type="Google" id="ProtNLM"/>
    </source>
</evidence>
<protein>
    <recommendedName>
        <fullName evidence="6">DUF4111 domain-containing protein</fullName>
    </recommendedName>
</protein>
<dbReference type="EMBL" id="JAGGLG010000030">
    <property type="protein sequence ID" value="MBP2019541.1"/>
    <property type="molecule type" value="Genomic_DNA"/>
</dbReference>
<dbReference type="InterPro" id="IPR043519">
    <property type="entry name" value="NT_sf"/>
</dbReference>
<feature type="domain" description="Adenylyltransferase AadA C-terminal" evidence="3">
    <location>
        <begin position="142"/>
        <end position="241"/>
    </location>
</feature>
<feature type="domain" description="Polymerase nucleotidyl transferase" evidence="2">
    <location>
        <begin position="25"/>
        <end position="76"/>
    </location>
</feature>
<keyword evidence="1" id="KW-0808">Transferase</keyword>
<name>A0ABS4JVJ0_9FIRM</name>
<evidence type="ECO:0000259" key="2">
    <source>
        <dbReference type="Pfam" id="PF01909"/>
    </source>
</evidence>
<dbReference type="Pfam" id="PF13427">
    <property type="entry name" value="AadA_C"/>
    <property type="match status" value="1"/>
</dbReference>
<organism evidence="4 5">
    <name type="scientific">Symbiobacterium terraclitae</name>
    <dbReference type="NCBI Taxonomy" id="557451"/>
    <lineage>
        <taxon>Bacteria</taxon>
        <taxon>Bacillati</taxon>
        <taxon>Bacillota</taxon>
        <taxon>Clostridia</taxon>
        <taxon>Eubacteriales</taxon>
        <taxon>Symbiobacteriaceae</taxon>
        <taxon>Symbiobacterium</taxon>
    </lineage>
</organism>
<sequence>MSQPIPAHAERVMRSLADGLGRILGERLVGVYLGGSLSLGDYCEATSDLDFLVVTRGRLAREDLAALEAFHRELLAADPAARRLEGDYAPQECIVPEGTTIPVPGCKRGVFRPEVGEIMLSADNVCNLRENGIAFAGPPPAEVLPPVSPDQVRAAVREMLAEGPGNADRPEEQVDDLLNLFRSLCALETGRPTTKSQGADWVRRRVEPRWLPVIDAALEARRLGTAAGWTEDLRESAAALDRLLRQRYCPAL</sequence>
<evidence type="ECO:0000313" key="4">
    <source>
        <dbReference type="EMBL" id="MBP2019541.1"/>
    </source>
</evidence>
<keyword evidence="5" id="KW-1185">Reference proteome</keyword>